<accession>C0XTG8</accession>
<dbReference type="HOGENOM" id="CLU_2507064_0_0_11"/>
<protein>
    <recommendedName>
        <fullName evidence="3">Transposase</fullName>
    </recommendedName>
</protein>
<dbReference type="STRING" id="525263.HMPREF0298_1738"/>
<dbReference type="EMBL" id="ACHJ01000141">
    <property type="protein sequence ID" value="EEI16465.1"/>
    <property type="molecule type" value="Genomic_DNA"/>
</dbReference>
<dbReference type="AlphaFoldDB" id="C0XTG8"/>
<proteinExistence type="predicted"/>
<evidence type="ECO:0008006" key="3">
    <source>
        <dbReference type="Google" id="ProtNLM"/>
    </source>
</evidence>
<keyword evidence="2" id="KW-1185">Reference proteome</keyword>
<dbReference type="OrthoDB" id="4413566at2"/>
<evidence type="ECO:0000313" key="2">
    <source>
        <dbReference type="Proteomes" id="UP000006196"/>
    </source>
</evidence>
<reference evidence="1" key="1">
    <citation type="submission" date="2009-01" db="EMBL/GenBank/DDBJ databases">
        <authorList>
            <person name="Qin X."/>
            <person name="Bachman B."/>
            <person name="Battles P."/>
            <person name="Bell A."/>
            <person name="Bess C."/>
            <person name="Bickham C."/>
            <person name="Chaboub L."/>
            <person name="Chen D."/>
            <person name="Coyle M."/>
            <person name="Deiros D.R."/>
            <person name="Dinh H."/>
            <person name="Forbes L."/>
            <person name="Fowler G."/>
            <person name="Francisco L."/>
            <person name="Fu Q."/>
            <person name="Gubbala S."/>
            <person name="Hale W."/>
            <person name="Han Y."/>
            <person name="Hemphill L."/>
            <person name="Highlander S.K."/>
            <person name="Hirani K."/>
            <person name="Hogues M."/>
            <person name="Jackson L."/>
            <person name="Jakkamsetti A."/>
            <person name="Javaid M."/>
            <person name="Jiang H."/>
            <person name="Korchina V."/>
            <person name="Kovar C."/>
            <person name="Lara F."/>
            <person name="Lee S."/>
            <person name="Mata R."/>
            <person name="Mathew T."/>
            <person name="Moen C."/>
            <person name="Morales K."/>
            <person name="Munidasa M."/>
            <person name="Nazareth L."/>
            <person name="Ngo R."/>
            <person name="Nguyen L."/>
            <person name="Okwuonu G."/>
            <person name="Ongeri F."/>
            <person name="Patil S."/>
            <person name="Petrosino J."/>
            <person name="Pham C."/>
            <person name="Pham P."/>
            <person name="Pu L.-L."/>
            <person name="Puazo M."/>
            <person name="Raj R."/>
            <person name="Reid J."/>
            <person name="Rouhana J."/>
            <person name="Saada N."/>
            <person name="Shang Y."/>
            <person name="Simmons D."/>
            <person name="Thornton R."/>
            <person name="Warren J."/>
            <person name="Weissenberger G."/>
            <person name="Zhang J."/>
            <person name="Zhang L."/>
            <person name="Zhou C."/>
            <person name="Zhu D."/>
            <person name="Muzny D."/>
            <person name="Worley K."/>
            <person name="Gibbs R."/>
        </authorList>
    </citation>
    <scope>NUCLEOTIDE SEQUENCE [LARGE SCALE GENOMIC DNA]</scope>
    <source>
        <strain evidence="1">DSM 44291</strain>
    </source>
</reference>
<dbReference type="Proteomes" id="UP000006196">
    <property type="component" value="Unassembled WGS sequence"/>
</dbReference>
<evidence type="ECO:0000313" key="1">
    <source>
        <dbReference type="EMBL" id="EEI16465.1"/>
    </source>
</evidence>
<comment type="caution">
    <text evidence="1">The sequence shown here is derived from an EMBL/GenBank/DDBJ whole genome shotgun (WGS) entry which is preliminary data.</text>
</comment>
<organism evidence="1 2">
    <name type="scientific">Corynebacterium lipophiloflavum (strain ATCC 700352 / DSM 44291 / CCUG 37336 / JCM 10383 / DMMZ 1944)</name>
    <dbReference type="NCBI Taxonomy" id="525263"/>
    <lineage>
        <taxon>Bacteria</taxon>
        <taxon>Bacillati</taxon>
        <taxon>Actinomycetota</taxon>
        <taxon>Actinomycetes</taxon>
        <taxon>Mycobacteriales</taxon>
        <taxon>Corynebacteriaceae</taxon>
        <taxon>Corynebacterium</taxon>
    </lineage>
</organism>
<name>C0XTG8_CORLD</name>
<gene>
    <name evidence="1" type="ORF">HMPREF0298_1738</name>
</gene>
<dbReference type="RefSeq" id="WP_006839028.1">
    <property type="nucleotide sequence ID" value="NZ_GG667191.1"/>
</dbReference>
<sequence>MLSEPDGFVAAQLNAANPRWNDSVDQRRRRRDHVAAFMAKSHTLLDDFDTTGNYTACIHALKQLEKHYGMTFPFRPHNNPEANSG</sequence>